<feature type="region of interest" description="Disordered" evidence="7">
    <location>
        <begin position="672"/>
        <end position="762"/>
    </location>
</feature>
<feature type="compositionally biased region" description="Basic and acidic residues" evidence="7">
    <location>
        <begin position="147"/>
        <end position="161"/>
    </location>
</feature>
<dbReference type="Pfam" id="PF07500">
    <property type="entry name" value="TFIIS_M"/>
    <property type="match status" value="1"/>
</dbReference>
<dbReference type="InterPro" id="IPR036575">
    <property type="entry name" value="TFIIS_cen_dom_sf"/>
</dbReference>
<feature type="compositionally biased region" description="Polar residues" evidence="7">
    <location>
        <begin position="712"/>
        <end position="727"/>
    </location>
</feature>
<keyword evidence="5" id="KW-0863">Zinc-finger</keyword>
<dbReference type="InterPro" id="IPR013083">
    <property type="entry name" value="Znf_RING/FYVE/PHD"/>
</dbReference>
<feature type="compositionally biased region" description="Acidic residues" evidence="7">
    <location>
        <begin position="162"/>
        <end position="174"/>
    </location>
</feature>
<dbReference type="PROSITE" id="PS51321">
    <property type="entry name" value="TFIIS_CENTRAL"/>
    <property type="match status" value="1"/>
</dbReference>
<dbReference type="InterPro" id="IPR012921">
    <property type="entry name" value="SPOC_C"/>
</dbReference>
<dbReference type="GO" id="GO:0031440">
    <property type="term" value="P:regulation of mRNA 3'-end processing"/>
    <property type="evidence" value="ECO:0007669"/>
    <property type="project" value="TreeGrafter"/>
</dbReference>
<proteinExistence type="inferred from homology"/>
<name>A0AAV9JWI1_9PEZI</name>
<dbReference type="Gene3D" id="1.10.472.30">
    <property type="entry name" value="Transcription elongation factor S-II, central domain"/>
    <property type="match status" value="1"/>
</dbReference>
<feature type="domain" description="TFIIS central" evidence="8">
    <location>
        <begin position="245"/>
        <end position="371"/>
    </location>
</feature>
<reference evidence="9 10" key="1">
    <citation type="submission" date="2021-11" db="EMBL/GenBank/DDBJ databases">
        <title>Black yeast isolated from Biological Soil Crust.</title>
        <authorList>
            <person name="Kurbessoian T."/>
        </authorList>
    </citation>
    <scope>NUCLEOTIDE SEQUENCE [LARGE SCALE GENOMIC DNA]</scope>
    <source>
        <strain evidence="9 10">CCFEE 5522</strain>
    </source>
</reference>
<dbReference type="Gene3D" id="3.30.40.10">
    <property type="entry name" value="Zinc/RING finger domain, C3HC4 (zinc finger)"/>
    <property type="match status" value="1"/>
</dbReference>
<evidence type="ECO:0000256" key="2">
    <source>
        <dbReference type="ARBA" id="ARBA00011050"/>
    </source>
</evidence>
<feature type="compositionally biased region" description="Polar residues" evidence="7">
    <location>
        <begin position="481"/>
        <end position="490"/>
    </location>
</feature>
<evidence type="ECO:0000259" key="8">
    <source>
        <dbReference type="PROSITE" id="PS51321"/>
    </source>
</evidence>
<dbReference type="InterPro" id="IPR011011">
    <property type="entry name" value="Znf_FYVE_PHD"/>
</dbReference>
<dbReference type="InterPro" id="IPR001965">
    <property type="entry name" value="Znf_PHD"/>
</dbReference>
<dbReference type="Proteomes" id="UP001324427">
    <property type="component" value="Unassembled WGS sequence"/>
</dbReference>
<feature type="compositionally biased region" description="Pro residues" evidence="7">
    <location>
        <begin position="742"/>
        <end position="757"/>
    </location>
</feature>
<feature type="region of interest" description="Disordered" evidence="7">
    <location>
        <begin position="131"/>
        <end position="243"/>
    </location>
</feature>
<dbReference type="SMART" id="SM00510">
    <property type="entry name" value="TFS2M"/>
    <property type="match status" value="1"/>
</dbReference>
<evidence type="ECO:0000256" key="7">
    <source>
        <dbReference type="SAM" id="MobiDB-lite"/>
    </source>
</evidence>
<evidence type="ECO:0000313" key="9">
    <source>
        <dbReference type="EMBL" id="KAK4549451.1"/>
    </source>
</evidence>
<dbReference type="GO" id="GO:0006368">
    <property type="term" value="P:transcription elongation by RNA polymerase II"/>
    <property type="evidence" value="ECO:0007669"/>
    <property type="project" value="TreeGrafter"/>
</dbReference>
<keyword evidence="10" id="KW-1185">Reference proteome</keyword>
<evidence type="ECO:0000256" key="3">
    <source>
        <dbReference type="ARBA" id="ARBA00021616"/>
    </source>
</evidence>
<evidence type="ECO:0000256" key="5">
    <source>
        <dbReference type="ARBA" id="ARBA00022771"/>
    </source>
</evidence>
<feature type="compositionally biased region" description="Polar residues" evidence="7">
    <location>
        <begin position="447"/>
        <end position="468"/>
    </location>
</feature>
<sequence length="846" mass="93134">MSDSTRRSGRANKGVHTKASSSPAPPNPNKPAGKATKTKGKKSAKAEAEEEDGEEDVIRCICGDDNPQDKRPFIGCEACLVWQHNVCMGEPQEEDDVPDHYFCEECRPEEHKETLIALAQGRRIWEERTNQWKQWRKMSASRRKSKGKGEDAKPTWLKKDVPDEEEPVVEEVAEVAEVQETGTKRKRESVKPESEPVEVQPEPVAEVKPTPQMRPDKRRKSSQAPSKVAADADTAIMDIDHLPPDRKKVAEALSKIIAEDVQDKAKAGFRIPDGHTAKSLGERDAGLIEYSLFMRYGEPTTEKYKSQFRALNANLKKNKVLLERLLAGSLTADDLAGMESKDMASEEAQRERIRMKEELDRQIVAVEEDDGPKMRRTHKGDEVIEDETYRATDFTSAPVRERTGMGEDGGSPVNGQGGAGSPIQSEATPLAVDTKRPSHATLDRRASSQQFDMNNIWQKTAPSPTTTGARPMQVPPRRRSSIVQQASDQNDGAKDDPDVDRMLQDDDDENYSPAEYTADDTIVWRGKLVHTGEGEPMVNARFVAGRDLTSTVAWREMLPEKLSIDGRLQVAKAEEYLCGLQWSHSSDVSVIALTPYDDAEAFKAVFEYFQSRGRYAVVNKDKPQMVKDLYIIPVEVGGNLPEHIEKLEHCTIKQPVEERLLLATFVVQRAPGTPQVASDTPSGQQPAGTNGQQHHLPQHMRSGVQGPAGSPLATNAPTFSPSQQNAPPTAGYGVPVTAPSQSPFPPNPYNPQPPPAGPEQQAEAFAYPPQGALQAQPTVAIQPHPNPLVAEVLGPYQHAQTAHAILTAAPDIGREKLENLRKILEEDVAARTDMDALSMKLMGGAQ</sequence>
<evidence type="ECO:0000256" key="1">
    <source>
        <dbReference type="ARBA" id="ARBA00002311"/>
    </source>
</evidence>
<dbReference type="PANTHER" id="PTHR11477">
    <property type="entry name" value="TRANSCRIPTION FACTOR S-II ZINC FINGER DOMAIN-CONTAINING PROTEIN"/>
    <property type="match status" value="1"/>
</dbReference>
<dbReference type="Pfam" id="PF07744">
    <property type="entry name" value="SPOC"/>
    <property type="match status" value="1"/>
</dbReference>
<dbReference type="EMBL" id="JAVFHQ010000004">
    <property type="protein sequence ID" value="KAK4549451.1"/>
    <property type="molecule type" value="Genomic_DNA"/>
</dbReference>
<organism evidence="9 10">
    <name type="scientific">Oleoguttula mirabilis</name>
    <dbReference type="NCBI Taxonomy" id="1507867"/>
    <lineage>
        <taxon>Eukaryota</taxon>
        <taxon>Fungi</taxon>
        <taxon>Dikarya</taxon>
        <taxon>Ascomycota</taxon>
        <taxon>Pezizomycotina</taxon>
        <taxon>Dothideomycetes</taxon>
        <taxon>Dothideomycetidae</taxon>
        <taxon>Mycosphaerellales</taxon>
        <taxon>Teratosphaeriaceae</taxon>
        <taxon>Oleoguttula</taxon>
    </lineage>
</organism>
<accession>A0AAV9JWI1</accession>
<keyword evidence="4" id="KW-0479">Metal-binding</keyword>
<feature type="compositionally biased region" description="Basic residues" evidence="7">
    <location>
        <begin position="134"/>
        <end position="146"/>
    </location>
</feature>
<protein>
    <recommendedName>
        <fullName evidence="3">Transcription factor BYE1</fullName>
    </recommendedName>
</protein>
<dbReference type="GO" id="GO:0005634">
    <property type="term" value="C:nucleus"/>
    <property type="evidence" value="ECO:0007669"/>
    <property type="project" value="TreeGrafter"/>
</dbReference>
<dbReference type="PROSITE" id="PS01359">
    <property type="entry name" value="ZF_PHD_1"/>
    <property type="match status" value="1"/>
</dbReference>
<dbReference type="GO" id="GO:0006362">
    <property type="term" value="P:transcription elongation by RNA polymerase I"/>
    <property type="evidence" value="ECO:0007669"/>
    <property type="project" value="TreeGrafter"/>
</dbReference>
<feature type="region of interest" description="Disordered" evidence="7">
    <location>
        <begin position="1"/>
        <end position="57"/>
    </location>
</feature>
<dbReference type="AlphaFoldDB" id="A0AAV9JWI1"/>
<evidence type="ECO:0000313" key="10">
    <source>
        <dbReference type="Proteomes" id="UP001324427"/>
    </source>
</evidence>
<dbReference type="GO" id="GO:0000977">
    <property type="term" value="F:RNA polymerase II transcription regulatory region sequence-specific DNA binding"/>
    <property type="evidence" value="ECO:0007669"/>
    <property type="project" value="TreeGrafter"/>
</dbReference>
<dbReference type="SMART" id="SM00249">
    <property type="entry name" value="PHD"/>
    <property type="match status" value="1"/>
</dbReference>
<dbReference type="InterPro" id="IPR019786">
    <property type="entry name" value="Zinc_finger_PHD-type_CS"/>
</dbReference>
<comment type="caution">
    <text evidence="9">The sequence shown here is derived from an EMBL/GenBank/DDBJ whole genome shotgun (WGS) entry which is preliminary data.</text>
</comment>
<comment type="similarity">
    <text evidence="2">Belongs to the BYE1 family.</text>
</comment>
<dbReference type="GO" id="GO:0001139">
    <property type="term" value="F:RNA polymerase II complex recruiting activity"/>
    <property type="evidence" value="ECO:0007669"/>
    <property type="project" value="TreeGrafter"/>
</dbReference>
<feature type="compositionally biased region" description="Low complexity" evidence="7">
    <location>
        <begin position="197"/>
        <end position="209"/>
    </location>
</feature>
<dbReference type="GO" id="GO:0008270">
    <property type="term" value="F:zinc ion binding"/>
    <property type="evidence" value="ECO:0007669"/>
    <property type="project" value="UniProtKB-KW"/>
</dbReference>
<dbReference type="SUPFAM" id="SSF57903">
    <property type="entry name" value="FYVE/PHD zinc finger"/>
    <property type="match status" value="1"/>
</dbReference>
<dbReference type="PANTHER" id="PTHR11477:SF11">
    <property type="entry name" value="TRANSCRIPTION FACTOR BYE1"/>
    <property type="match status" value="1"/>
</dbReference>
<feature type="region of interest" description="Disordered" evidence="7">
    <location>
        <begin position="398"/>
        <end position="513"/>
    </location>
</feature>
<evidence type="ECO:0000256" key="6">
    <source>
        <dbReference type="ARBA" id="ARBA00022833"/>
    </source>
</evidence>
<dbReference type="InterPro" id="IPR055499">
    <property type="entry name" value="DUF7071"/>
</dbReference>
<dbReference type="Pfam" id="PF20826">
    <property type="entry name" value="PHD_5"/>
    <property type="match status" value="1"/>
</dbReference>
<evidence type="ECO:0000256" key="4">
    <source>
        <dbReference type="ARBA" id="ARBA00022723"/>
    </source>
</evidence>
<gene>
    <name evidence="9" type="ORF">LTR36_006448</name>
</gene>
<feature type="compositionally biased region" description="Basic and acidic residues" evidence="7">
    <location>
        <begin position="433"/>
        <end position="446"/>
    </location>
</feature>
<feature type="compositionally biased region" description="Basic residues" evidence="7">
    <location>
        <begin position="7"/>
        <end position="16"/>
    </location>
</feature>
<dbReference type="GO" id="GO:0031564">
    <property type="term" value="P:transcription antitermination"/>
    <property type="evidence" value="ECO:0007669"/>
    <property type="project" value="TreeGrafter"/>
</dbReference>
<dbReference type="SUPFAM" id="SSF46942">
    <property type="entry name" value="Elongation factor TFIIS domain 2"/>
    <property type="match status" value="1"/>
</dbReference>
<dbReference type="Pfam" id="PF23257">
    <property type="entry name" value="DUF7071"/>
    <property type="match status" value="1"/>
</dbReference>
<keyword evidence="6" id="KW-0862">Zinc</keyword>
<feature type="compositionally biased region" description="Basic and acidic residues" evidence="7">
    <location>
        <begin position="491"/>
        <end position="504"/>
    </location>
</feature>
<dbReference type="CDD" id="cd21538">
    <property type="entry name" value="SPOC_TFIIS"/>
    <property type="match status" value="1"/>
</dbReference>
<feature type="compositionally biased region" description="Polar residues" evidence="7">
    <location>
        <begin position="675"/>
        <end position="695"/>
    </location>
</feature>
<dbReference type="InterPro" id="IPR003618">
    <property type="entry name" value="TFIIS_cen_dom"/>
</dbReference>
<comment type="function">
    <text evidence="1">Negative regulator of transcription elongation.</text>
</comment>